<keyword evidence="3 5" id="KW-1133">Transmembrane helix</keyword>
<feature type="transmembrane region" description="Helical" evidence="5">
    <location>
        <begin position="222"/>
        <end position="247"/>
    </location>
</feature>
<proteinExistence type="predicted"/>
<evidence type="ECO:0000256" key="4">
    <source>
        <dbReference type="ARBA" id="ARBA00023136"/>
    </source>
</evidence>
<dbReference type="RefSeq" id="WP_259060936.1">
    <property type="nucleotide sequence ID" value="NZ_CP102846.1"/>
</dbReference>
<evidence type="ECO:0000313" key="7">
    <source>
        <dbReference type="EMBL" id="UVF22346.1"/>
    </source>
</evidence>
<evidence type="ECO:0000259" key="6">
    <source>
        <dbReference type="Pfam" id="PF01699"/>
    </source>
</evidence>
<feature type="transmembrane region" description="Helical" evidence="5">
    <location>
        <begin position="12"/>
        <end position="31"/>
    </location>
</feature>
<sequence>MFKLSRLRLHSVWVLPAAALLFFALASIYGLSGDTISSPIGMLFASALIPLLIGTVFAAVHHAEVIARRTGEPYGTLVLTVAVTVIEVALIASIMLSSDSSPVLARDTVFSVIMIVSNGLVGLCILLGGLRYREQGFRVTGASAYLVVLIVLATLTLVLPNYTQARLGPFYSPSQLIFVTLITLALYGVFLYIQTVRDRDYFLVLDTEGLGASSEMPRNRSVLVSAALLVLSLSAVILLSKMFAAVVQAGTALVGAPEAVIGVVVALLVLLPESVAAVRAAQANQLQKSLNLALGSSLATISLTIPTVVAVNLTLQKDLVLGLDGEDTVLLMLTAVASLLTFGTGRTNILYGFVHLVIFATFLFLVFVP</sequence>
<dbReference type="Pfam" id="PF01699">
    <property type="entry name" value="Na_Ca_ex"/>
    <property type="match status" value="2"/>
</dbReference>
<feature type="transmembrane region" description="Helical" evidence="5">
    <location>
        <begin position="74"/>
        <end position="96"/>
    </location>
</feature>
<organism evidence="7 8">
    <name type="scientific">Microvirga terrae</name>
    <dbReference type="NCBI Taxonomy" id="2740529"/>
    <lineage>
        <taxon>Bacteria</taxon>
        <taxon>Pseudomonadati</taxon>
        <taxon>Pseudomonadota</taxon>
        <taxon>Alphaproteobacteria</taxon>
        <taxon>Hyphomicrobiales</taxon>
        <taxon>Methylobacteriaceae</taxon>
        <taxon>Microvirga</taxon>
    </lineage>
</organism>
<keyword evidence="7" id="KW-0614">Plasmid</keyword>
<accession>A0ABY5RYK3</accession>
<dbReference type="PANTHER" id="PTHR37958">
    <property type="entry name" value="SODIUM-POTASSIUM/PROTON ANTIPORTER CHAA"/>
    <property type="match status" value="1"/>
</dbReference>
<dbReference type="InterPro" id="IPR052946">
    <property type="entry name" value="Alkaline_pH_Ca-Antiporter"/>
</dbReference>
<keyword evidence="2 5" id="KW-0812">Transmembrane</keyword>
<evidence type="ECO:0000256" key="2">
    <source>
        <dbReference type="ARBA" id="ARBA00022692"/>
    </source>
</evidence>
<feature type="transmembrane region" description="Helical" evidence="5">
    <location>
        <begin position="290"/>
        <end position="313"/>
    </location>
</feature>
<feature type="transmembrane region" description="Helical" evidence="5">
    <location>
        <begin position="174"/>
        <end position="193"/>
    </location>
</feature>
<dbReference type="InterPro" id="IPR004837">
    <property type="entry name" value="NaCa_Exmemb"/>
</dbReference>
<evidence type="ECO:0000256" key="5">
    <source>
        <dbReference type="SAM" id="Phobius"/>
    </source>
</evidence>
<keyword evidence="8" id="KW-1185">Reference proteome</keyword>
<feature type="transmembrane region" description="Helical" evidence="5">
    <location>
        <begin position="259"/>
        <end position="278"/>
    </location>
</feature>
<feature type="transmembrane region" description="Helical" evidence="5">
    <location>
        <begin position="142"/>
        <end position="162"/>
    </location>
</feature>
<dbReference type="EMBL" id="CP102846">
    <property type="protein sequence ID" value="UVF22346.1"/>
    <property type="molecule type" value="Genomic_DNA"/>
</dbReference>
<dbReference type="Proteomes" id="UP001017257">
    <property type="component" value="Plasmid pR24_1"/>
</dbReference>
<comment type="subcellular location">
    <subcellularLocation>
        <location evidence="1">Membrane</location>
        <topology evidence="1">Multi-pass membrane protein</topology>
    </subcellularLocation>
</comment>
<feature type="domain" description="Sodium/calcium exchanger membrane region" evidence="6">
    <location>
        <begin position="48"/>
        <end position="195"/>
    </location>
</feature>
<reference evidence="7" key="1">
    <citation type="submission" date="2022-08" db="EMBL/GenBank/DDBJ databases">
        <title>Microvirga terrae sp. nov., isolated from soil.</title>
        <authorList>
            <person name="Kim K.H."/>
            <person name="Seo Y.L."/>
            <person name="Kim J.M."/>
            <person name="Lee J.K."/>
            <person name="Han D.M."/>
            <person name="Jeon C.O."/>
        </authorList>
    </citation>
    <scope>NUCLEOTIDE SEQUENCE</scope>
    <source>
        <strain evidence="7">R24</strain>
        <plasmid evidence="7">pR24_1</plasmid>
    </source>
</reference>
<evidence type="ECO:0000256" key="3">
    <source>
        <dbReference type="ARBA" id="ARBA00022989"/>
    </source>
</evidence>
<name>A0ABY5RYK3_9HYPH</name>
<feature type="transmembrane region" description="Helical" evidence="5">
    <location>
        <begin position="108"/>
        <end position="130"/>
    </location>
</feature>
<feature type="transmembrane region" description="Helical" evidence="5">
    <location>
        <begin position="43"/>
        <end position="62"/>
    </location>
</feature>
<gene>
    <name evidence="7" type="ORF">HPT29_027090</name>
</gene>
<dbReference type="PANTHER" id="PTHR37958:SF1">
    <property type="entry name" value="SODIUM-POTASSIUM_PROTON ANTIPORTER CHAA"/>
    <property type="match status" value="1"/>
</dbReference>
<feature type="domain" description="Sodium/calcium exchanger membrane region" evidence="6">
    <location>
        <begin position="225"/>
        <end position="367"/>
    </location>
</feature>
<keyword evidence="4 5" id="KW-0472">Membrane</keyword>
<geneLocation type="plasmid" evidence="7 8">
    <name>pR24_1</name>
</geneLocation>
<evidence type="ECO:0000256" key="1">
    <source>
        <dbReference type="ARBA" id="ARBA00004141"/>
    </source>
</evidence>
<protein>
    <submittedName>
        <fullName evidence="7">Ionic transporter y4hA</fullName>
    </submittedName>
</protein>
<feature type="transmembrane region" description="Helical" evidence="5">
    <location>
        <begin position="349"/>
        <end position="368"/>
    </location>
</feature>
<evidence type="ECO:0000313" key="8">
    <source>
        <dbReference type="Proteomes" id="UP001017257"/>
    </source>
</evidence>